<name>A0A8T0PUX7_PANVG</name>
<protein>
    <recommendedName>
        <fullName evidence="5">Cyclin-like domain-containing protein</fullName>
    </recommendedName>
</protein>
<keyword evidence="7" id="KW-1185">Reference proteome</keyword>
<accession>A0A8T0PUX7</accession>
<dbReference type="SUPFAM" id="SSF47954">
    <property type="entry name" value="Cyclin-like"/>
    <property type="match status" value="1"/>
</dbReference>
<dbReference type="InterPro" id="IPR039361">
    <property type="entry name" value="Cyclin"/>
</dbReference>
<keyword evidence="3" id="KW-0195">Cyclin</keyword>
<feature type="region of interest" description="Disordered" evidence="4">
    <location>
        <begin position="12"/>
        <end position="34"/>
    </location>
</feature>
<feature type="compositionally biased region" description="Pro residues" evidence="4">
    <location>
        <begin position="17"/>
        <end position="34"/>
    </location>
</feature>
<evidence type="ECO:0000256" key="4">
    <source>
        <dbReference type="SAM" id="MobiDB-lite"/>
    </source>
</evidence>
<dbReference type="InterPro" id="IPR013763">
    <property type="entry name" value="Cyclin-like_dom"/>
</dbReference>
<evidence type="ECO:0000259" key="5">
    <source>
        <dbReference type="SMART" id="SM00385"/>
    </source>
</evidence>
<evidence type="ECO:0000256" key="3">
    <source>
        <dbReference type="RuleBase" id="RU000383"/>
    </source>
</evidence>
<evidence type="ECO:0000256" key="1">
    <source>
        <dbReference type="ARBA" id="ARBA00022618"/>
    </source>
</evidence>
<dbReference type="EMBL" id="CM029051">
    <property type="protein sequence ID" value="KAG2564279.1"/>
    <property type="molecule type" value="Genomic_DNA"/>
</dbReference>
<reference evidence="6" key="1">
    <citation type="submission" date="2020-05" db="EMBL/GenBank/DDBJ databases">
        <title>WGS assembly of Panicum virgatum.</title>
        <authorList>
            <person name="Lovell J.T."/>
            <person name="Jenkins J."/>
            <person name="Shu S."/>
            <person name="Juenger T.E."/>
            <person name="Schmutz J."/>
        </authorList>
    </citation>
    <scope>NUCLEOTIDE SEQUENCE</scope>
    <source>
        <strain evidence="6">AP13</strain>
    </source>
</reference>
<dbReference type="SMART" id="SM00385">
    <property type="entry name" value="CYCLIN"/>
    <property type="match status" value="1"/>
</dbReference>
<dbReference type="InterPro" id="IPR006671">
    <property type="entry name" value="Cyclin_N"/>
</dbReference>
<evidence type="ECO:0000313" key="6">
    <source>
        <dbReference type="EMBL" id="KAG2564279.1"/>
    </source>
</evidence>
<dbReference type="Gene3D" id="1.10.472.10">
    <property type="entry name" value="Cyclin-like"/>
    <property type="match status" value="1"/>
</dbReference>
<keyword evidence="1" id="KW-0132">Cell division</keyword>
<evidence type="ECO:0000256" key="2">
    <source>
        <dbReference type="ARBA" id="ARBA00023306"/>
    </source>
</evidence>
<dbReference type="Proteomes" id="UP000823388">
    <property type="component" value="Chromosome 8K"/>
</dbReference>
<proteinExistence type="inferred from homology"/>
<feature type="non-terminal residue" evidence="6">
    <location>
        <position position="1"/>
    </location>
</feature>
<evidence type="ECO:0000313" key="7">
    <source>
        <dbReference type="Proteomes" id="UP000823388"/>
    </source>
</evidence>
<feature type="domain" description="Cyclin-like" evidence="5">
    <location>
        <begin position="112"/>
        <end position="202"/>
    </location>
</feature>
<gene>
    <name evidence="6" type="ORF">PVAP13_8KG245604</name>
</gene>
<dbReference type="GO" id="GO:0051301">
    <property type="term" value="P:cell division"/>
    <property type="evidence" value="ECO:0007669"/>
    <property type="project" value="UniProtKB-KW"/>
</dbReference>
<organism evidence="6 7">
    <name type="scientific">Panicum virgatum</name>
    <name type="common">Blackwell switchgrass</name>
    <dbReference type="NCBI Taxonomy" id="38727"/>
    <lineage>
        <taxon>Eukaryota</taxon>
        <taxon>Viridiplantae</taxon>
        <taxon>Streptophyta</taxon>
        <taxon>Embryophyta</taxon>
        <taxon>Tracheophyta</taxon>
        <taxon>Spermatophyta</taxon>
        <taxon>Magnoliopsida</taxon>
        <taxon>Liliopsida</taxon>
        <taxon>Poales</taxon>
        <taxon>Poaceae</taxon>
        <taxon>PACMAD clade</taxon>
        <taxon>Panicoideae</taxon>
        <taxon>Panicodae</taxon>
        <taxon>Paniceae</taxon>
        <taxon>Panicinae</taxon>
        <taxon>Panicum</taxon>
        <taxon>Panicum sect. Hiantes</taxon>
    </lineage>
</organism>
<sequence length="338" mass="37310">VAVNSLCCHEEPLLVSTPPPPPRPPPPHYGVLPPPQPPPLEEICVAGEDHHQEQRRQELVAAAEAKEAVRYMVARQGCYAPSSDYLHHLLPAAAGGGGHGGGVAAARSRGVQYIIYVVNKLGLAASTAFNAVNYLDRFLSINCHLRWDEAWMVELVSVACLSVACKLDQVNIPSLHHLQMEEVLGHSFRSATVRDMELTLLKALQWRLACEPSLLLRFHPSIIAASAIRSSTLQLGLQQQQQDYYSSSDDVIISRMLLLVIRRPADYCPQTKDDDDDECFKMMQALLLHDHESCCLDHLNGSHCRPYISDDEQLQYSTVPAGGIPFQTHDATTNITAV</sequence>
<dbReference type="PANTHER" id="PTHR10177">
    <property type="entry name" value="CYCLINS"/>
    <property type="match status" value="1"/>
</dbReference>
<dbReference type="InterPro" id="IPR036915">
    <property type="entry name" value="Cyclin-like_sf"/>
</dbReference>
<comment type="similarity">
    <text evidence="3">Belongs to the cyclin family.</text>
</comment>
<keyword evidence="2" id="KW-0131">Cell cycle</keyword>
<dbReference type="AlphaFoldDB" id="A0A8T0PUX7"/>
<dbReference type="Pfam" id="PF00134">
    <property type="entry name" value="Cyclin_N"/>
    <property type="match status" value="1"/>
</dbReference>
<comment type="caution">
    <text evidence="6">The sequence shown here is derived from an EMBL/GenBank/DDBJ whole genome shotgun (WGS) entry which is preliminary data.</text>
</comment>